<proteinExistence type="predicted"/>
<accession>A0ACC1I5V5</accession>
<evidence type="ECO:0000313" key="2">
    <source>
        <dbReference type="Proteomes" id="UP001150581"/>
    </source>
</evidence>
<dbReference type="Proteomes" id="UP001150581">
    <property type="component" value="Unassembled WGS sequence"/>
</dbReference>
<keyword evidence="2" id="KW-1185">Reference proteome</keyword>
<gene>
    <name evidence="1" type="primary">prp3_1</name>
    <name evidence="1" type="ORF">LPJ66_010010</name>
</gene>
<reference evidence="1" key="1">
    <citation type="submission" date="2022-07" db="EMBL/GenBank/DDBJ databases">
        <title>Phylogenomic reconstructions and comparative analyses of Kickxellomycotina fungi.</title>
        <authorList>
            <person name="Reynolds N.K."/>
            <person name="Stajich J.E."/>
            <person name="Barry K."/>
            <person name="Grigoriev I.V."/>
            <person name="Crous P."/>
            <person name="Smith M.E."/>
        </authorList>
    </citation>
    <scope>NUCLEOTIDE SEQUENCE</scope>
    <source>
        <strain evidence="1">Benny 63K</strain>
    </source>
</reference>
<evidence type="ECO:0000313" key="1">
    <source>
        <dbReference type="EMBL" id="KAJ1885661.1"/>
    </source>
</evidence>
<comment type="caution">
    <text evidence="1">The sequence shown here is derived from an EMBL/GenBank/DDBJ whole genome shotgun (WGS) entry which is preliminary data.</text>
</comment>
<protein>
    <submittedName>
        <fullName evidence="1">U4/U5/U6 small nuclear ribonucleoprotein prp3</fullName>
    </submittedName>
</protein>
<sequence>MAPPTQEEINALIAKKRAEVMARIAGMNIPSGGGGGAAVTGVRPPHPRPSMPTPRLGILAARPPSTGALNTVSLQDTIAATRARVEAQLNAQRAGTGAGARTGAGAGAGASSTGNAPTPRPAIALPAAAAGQGQPTELHPMLLGNITKPGNMRPTMPRISSIKANQRRDEAPKVKRLKIEREVPASFTDPLQNPYLDAHLGSHLKVEPQQRRAGRQFSFVQPGRFIAQAERLRAEARVDQLKAEIAARAEKAQLETEFLDATAIRPQTPPPTEWWDAPFLGGNTYAAERKLAGADSPVTIYVQHPVMIGPPAGITNGEAAPSKLILTQKERKKIRRQRRMEQQREHRDKVMLGLLPPDPPKLRMSNFMRIMANQSVPDPTRLEAEVRKQMRARIEKHEAENQASTLTKEQRAEKARAKLQAEEAKGVVAAVFRVSSLAHPQHRYKVQVNAKEMHLAGVALACPRMGLVVVEGPEKLVRAYKKLMLRRIDWTDMPPRLDSGPAHAAPAHAAPAPDAGGAGNACHLIWQGEVERRRFRSFRLRVCPAESQARNWLAGAGCESYWQLAKQYDASDSITALDPLV</sequence>
<dbReference type="EMBL" id="JANBPG010002471">
    <property type="protein sequence ID" value="KAJ1885661.1"/>
    <property type="molecule type" value="Genomic_DNA"/>
</dbReference>
<name>A0ACC1I5V5_9FUNG</name>
<organism evidence="1 2">
    <name type="scientific">Kickxella alabastrina</name>
    <dbReference type="NCBI Taxonomy" id="61397"/>
    <lineage>
        <taxon>Eukaryota</taxon>
        <taxon>Fungi</taxon>
        <taxon>Fungi incertae sedis</taxon>
        <taxon>Zoopagomycota</taxon>
        <taxon>Kickxellomycotina</taxon>
        <taxon>Kickxellomycetes</taxon>
        <taxon>Kickxellales</taxon>
        <taxon>Kickxellaceae</taxon>
        <taxon>Kickxella</taxon>
    </lineage>
</organism>
<keyword evidence="1" id="KW-0687">Ribonucleoprotein</keyword>